<sequence>MNQIHINQLHITLIESGQGQPVVMVHGSWDTHAAWDQVTPELSRELRVIRYDRRGHGESECPPGQGSYGEDVDDLCQLIQAVAGDAKVHLIGHSYGATIALLAAGECPQRIRSVLVHEPPAFGLLKQEPEGKTLLPVLQQRMNRAITLLEEGRHEEGARYFSEHIGFGPGFWEEVLTTEMRTSFVAHASTWLDQARDPTRLDIVPERFERLHVPICLSTGSQGLPWYAPTMERLVRLIPDARLVTIPGAGHAPHLTHPGQWVRLARSFFRKQEG</sequence>
<dbReference type="OrthoDB" id="7055710at2"/>
<name>A0A368TZD5_9GAMM</name>
<dbReference type="Gene3D" id="3.40.50.1820">
    <property type="entry name" value="alpha/beta hydrolase"/>
    <property type="match status" value="1"/>
</dbReference>
<proteinExistence type="predicted"/>
<feature type="domain" description="AB hydrolase-1" evidence="2">
    <location>
        <begin position="22"/>
        <end position="262"/>
    </location>
</feature>
<organism evidence="3 4">
    <name type="scientific">Billgrantia montanilacus</name>
    <dbReference type="NCBI Taxonomy" id="2282305"/>
    <lineage>
        <taxon>Bacteria</taxon>
        <taxon>Pseudomonadati</taxon>
        <taxon>Pseudomonadota</taxon>
        <taxon>Gammaproteobacteria</taxon>
        <taxon>Oceanospirillales</taxon>
        <taxon>Halomonadaceae</taxon>
        <taxon>Billgrantia</taxon>
    </lineage>
</organism>
<dbReference type="PANTHER" id="PTHR43798">
    <property type="entry name" value="MONOACYLGLYCEROL LIPASE"/>
    <property type="match status" value="1"/>
</dbReference>
<comment type="caution">
    <text evidence="3">The sequence shown here is derived from an EMBL/GenBank/DDBJ whole genome shotgun (WGS) entry which is preliminary data.</text>
</comment>
<dbReference type="RefSeq" id="WP_114478459.1">
    <property type="nucleotide sequence ID" value="NZ_QPII01000004.1"/>
</dbReference>
<dbReference type="PANTHER" id="PTHR43798:SF31">
    <property type="entry name" value="AB HYDROLASE SUPERFAMILY PROTEIN YCLE"/>
    <property type="match status" value="1"/>
</dbReference>
<dbReference type="InterPro" id="IPR000073">
    <property type="entry name" value="AB_hydrolase_1"/>
</dbReference>
<accession>A0A368TZD5</accession>
<protein>
    <submittedName>
        <fullName evidence="3">Alpha/beta hydrolase</fullName>
    </submittedName>
</protein>
<keyword evidence="4" id="KW-1185">Reference proteome</keyword>
<keyword evidence="1 3" id="KW-0378">Hydrolase</keyword>
<evidence type="ECO:0000259" key="2">
    <source>
        <dbReference type="Pfam" id="PF12697"/>
    </source>
</evidence>
<dbReference type="Proteomes" id="UP000252405">
    <property type="component" value="Unassembled WGS sequence"/>
</dbReference>
<evidence type="ECO:0000313" key="3">
    <source>
        <dbReference type="EMBL" id="RCV90170.1"/>
    </source>
</evidence>
<dbReference type="InterPro" id="IPR029058">
    <property type="entry name" value="AB_hydrolase_fold"/>
</dbReference>
<dbReference type="Pfam" id="PF12697">
    <property type="entry name" value="Abhydrolase_6"/>
    <property type="match status" value="1"/>
</dbReference>
<dbReference type="EMBL" id="QPII01000004">
    <property type="protein sequence ID" value="RCV90170.1"/>
    <property type="molecule type" value="Genomic_DNA"/>
</dbReference>
<dbReference type="AlphaFoldDB" id="A0A368TZD5"/>
<reference evidence="3 4" key="1">
    <citation type="submission" date="2018-07" db="EMBL/GenBank/DDBJ databases">
        <title>Halomonas montanilacus sp. nov., isolated from Lake Pengyan on Tibetan Plateau.</title>
        <authorList>
            <person name="Lu H."/>
            <person name="Xing P."/>
            <person name="Wu Q."/>
        </authorList>
    </citation>
    <scope>NUCLEOTIDE SEQUENCE [LARGE SCALE GENOMIC DNA]</scope>
    <source>
        <strain evidence="3 4">PYC7W</strain>
    </source>
</reference>
<dbReference type="GO" id="GO:0016020">
    <property type="term" value="C:membrane"/>
    <property type="evidence" value="ECO:0007669"/>
    <property type="project" value="TreeGrafter"/>
</dbReference>
<evidence type="ECO:0000256" key="1">
    <source>
        <dbReference type="ARBA" id="ARBA00022801"/>
    </source>
</evidence>
<evidence type="ECO:0000313" key="4">
    <source>
        <dbReference type="Proteomes" id="UP000252405"/>
    </source>
</evidence>
<dbReference type="InterPro" id="IPR050266">
    <property type="entry name" value="AB_hydrolase_sf"/>
</dbReference>
<dbReference type="SUPFAM" id="SSF53474">
    <property type="entry name" value="alpha/beta-Hydrolases"/>
    <property type="match status" value="1"/>
</dbReference>
<gene>
    <name evidence="3" type="ORF">DU505_07950</name>
</gene>
<dbReference type="GO" id="GO:0016787">
    <property type="term" value="F:hydrolase activity"/>
    <property type="evidence" value="ECO:0007669"/>
    <property type="project" value="UniProtKB-KW"/>
</dbReference>